<evidence type="ECO:0000256" key="1">
    <source>
        <dbReference type="SAM" id="Phobius"/>
    </source>
</evidence>
<gene>
    <name evidence="2" type="ORF">ABVK50_08210</name>
</gene>
<sequence>MTTIIMLKFPAVERQNRLRSIVNPQKNLHGDFCLLLVKIGLWFPMPAAAMVTVVNQYLPRP</sequence>
<keyword evidence="1" id="KW-0472">Membrane</keyword>
<name>A0AAU8CUD7_9HYPH</name>
<proteinExistence type="predicted"/>
<dbReference type="RefSeq" id="WP_353642024.1">
    <property type="nucleotide sequence ID" value="NZ_CP159253.1"/>
</dbReference>
<evidence type="ECO:0000313" key="2">
    <source>
        <dbReference type="EMBL" id="XCG50450.1"/>
    </source>
</evidence>
<keyword evidence="1" id="KW-1133">Transmembrane helix</keyword>
<organism evidence="2">
    <name type="scientific">Mesorhizobium sp. WSM2240</name>
    <dbReference type="NCBI Taxonomy" id="3228851"/>
    <lineage>
        <taxon>Bacteria</taxon>
        <taxon>Pseudomonadati</taxon>
        <taxon>Pseudomonadota</taxon>
        <taxon>Alphaproteobacteria</taxon>
        <taxon>Hyphomicrobiales</taxon>
        <taxon>Phyllobacteriaceae</taxon>
        <taxon>Mesorhizobium</taxon>
    </lineage>
</organism>
<accession>A0AAU8CUD7</accession>
<keyword evidence="1" id="KW-0812">Transmembrane</keyword>
<feature type="transmembrane region" description="Helical" evidence="1">
    <location>
        <begin position="39"/>
        <end position="58"/>
    </location>
</feature>
<reference evidence="2" key="1">
    <citation type="submission" date="2024-06" db="EMBL/GenBank/DDBJ databases">
        <title>Mesorhizobium karijinii sp. nov., a symbiont of the iconic Swainsona formosa from arid Australia.</title>
        <authorList>
            <person name="Hill Y.J."/>
            <person name="Watkin E.L.J."/>
            <person name="O'Hara G.W."/>
            <person name="Terpolilli J."/>
            <person name="Tye M.L."/>
            <person name="Kohlmeier M.G."/>
        </authorList>
    </citation>
    <scope>NUCLEOTIDE SEQUENCE</scope>
    <source>
        <strain evidence="2">WSM2240</strain>
    </source>
</reference>
<dbReference type="AlphaFoldDB" id="A0AAU8CUD7"/>
<protein>
    <submittedName>
        <fullName evidence="2">Uncharacterized protein</fullName>
    </submittedName>
</protein>
<dbReference type="EMBL" id="CP159253">
    <property type="protein sequence ID" value="XCG50450.1"/>
    <property type="molecule type" value="Genomic_DNA"/>
</dbReference>